<comment type="caution">
    <text evidence="2">The sequence shown here is derived from an EMBL/GenBank/DDBJ whole genome shotgun (WGS) entry which is preliminary data.</text>
</comment>
<gene>
    <name evidence="2" type="ORF">CBYS24578_00011574</name>
</gene>
<evidence type="ECO:0000313" key="3">
    <source>
        <dbReference type="Proteomes" id="UP000754883"/>
    </source>
</evidence>
<keyword evidence="1" id="KW-0812">Transmembrane</keyword>
<name>A0A9N9U2P8_9HYPO</name>
<sequence>MGNQPDFEVNIDELALYIGSPNYDGERLWVVQRPNRNDIIRRCLDLKKLIPKENLETFVTIFSFVVLFWAVKGSTRSSVFMWLLVGVFAVYLVRAAHFYLHVEKQFDFTTGQPDDVEALGYLIAEHSLILCTHGGAKLFPDDNPQGTQASESLYITIIQREEWLLLK</sequence>
<evidence type="ECO:0000256" key="1">
    <source>
        <dbReference type="SAM" id="Phobius"/>
    </source>
</evidence>
<keyword evidence="1" id="KW-0472">Membrane</keyword>
<protein>
    <submittedName>
        <fullName evidence="2">Uncharacterized protein</fullName>
    </submittedName>
</protein>
<keyword evidence="3" id="KW-1185">Reference proteome</keyword>
<feature type="transmembrane region" description="Helical" evidence="1">
    <location>
        <begin position="79"/>
        <end position="100"/>
    </location>
</feature>
<feature type="transmembrane region" description="Helical" evidence="1">
    <location>
        <begin position="55"/>
        <end position="73"/>
    </location>
</feature>
<keyword evidence="1" id="KW-1133">Transmembrane helix</keyword>
<dbReference type="AlphaFoldDB" id="A0A9N9U2P8"/>
<proteinExistence type="predicted"/>
<reference evidence="2 3" key="2">
    <citation type="submission" date="2021-10" db="EMBL/GenBank/DDBJ databases">
        <authorList>
            <person name="Piombo E."/>
        </authorList>
    </citation>
    <scope>NUCLEOTIDE SEQUENCE [LARGE SCALE GENOMIC DNA]</scope>
</reference>
<dbReference type="EMBL" id="CABFNO020001247">
    <property type="protein sequence ID" value="CAG9973725.1"/>
    <property type="molecule type" value="Genomic_DNA"/>
</dbReference>
<organism evidence="2 3">
    <name type="scientific">Clonostachys byssicola</name>
    <dbReference type="NCBI Taxonomy" id="160290"/>
    <lineage>
        <taxon>Eukaryota</taxon>
        <taxon>Fungi</taxon>
        <taxon>Dikarya</taxon>
        <taxon>Ascomycota</taxon>
        <taxon>Pezizomycotina</taxon>
        <taxon>Sordariomycetes</taxon>
        <taxon>Hypocreomycetidae</taxon>
        <taxon>Hypocreales</taxon>
        <taxon>Bionectriaceae</taxon>
        <taxon>Clonostachys</taxon>
    </lineage>
</organism>
<dbReference type="Proteomes" id="UP000754883">
    <property type="component" value="Unassembled WGS sequence"/>
</dbReference>
<evidence type="ECO:0000313" key="2">
    <source>
        <dbReference type="EMBL" id="CAG9973725.1"/>
    </source>
</evidence>
<reference evidence="3" key="1">
    <citation type="submission" date="2019-06" db="EMBL/GenBank/DDBJ databases">
        <authorList>
            <person name="Broberg M."/>
        </authorList>
    </citation>
    <scope>NUCLEOTIDE SEQUENCE [LARGE SCALE GENOMIC DNA]</scope>
</reference>
<accession>A0A9N9U2P8</accession>